<feature type="compositionally biased region" description="Polar residues" evidence="1">
    <location>
        <begin position="732"/>
        <end position="746"/>
    </location>
</feature>
<feature type="region of interest" description="Disordered" evidence="1">
    <location>
        <begin position="873"/>
        <end position="900"/>
    </location>
</feature>
<feature type="region of interest" description="Disordered" evidence="1">
    <location>
        <begin position="566"/>
        <end position="600"/>
    </location>
</feature>
<feature type="compositionally biased region" description="Low complexity" evidence="1">
    <location>
        <begin position="819"/>
        <end position="843"/>
    </location>
</feature>
<feature type="compositionally biased region" description="Polar residues" evidence="1">
    <location>
        <begin position="318"/>
        <end position="330"/>
    </location>
</feature>
<sequence>MVTAPKASPVSNLAENSNFKTPDPASSAGGVSGQAAESLQISRNKHFPYIASYHGPWLSLPIDLLQSLFSLNAESVAVPVAGKFAPTPGHGDGGPPPIDTQTFRNLIAIRKLVDDASELVIKAAGGGTSSNPLGIPMGPLGLGTGGPHSNGSQRISHVRQHRLRELAVQKLAKAYRIDEVATSVLTMQSASALDEVGMKVIKKNPHSADALYVHFFHEKIPSRMLAASTTTDALDRIVQQNPTIAEYYRTRAMVRGFREEFPLALRDWRMAIQLVKKRRKAAQAECEKASHSINGDSPSGRRSKGGGGNLSSSSNGNATQAPATPYNQSASTMGVRPVPIVVNWDEDLDQCSEAQLYFLRGACYHQYAVSLIDRAVRGVNERLVLGLAEAVQMRKKRKGKKKAGAGKAAGAQGSIEGVAGSQPARISQAETHGSGESVAKESHTMATLTPSTSYLPSDVVMAPPATYQPALEPLAAQVAQLVRRSIRDHVHFLSFFPNSLPPFLHPSMPSLRDDNRSGADDNARPNSPTVSPPSPSADSGSGAGGSSTAAAQATTFPEFLHSIPAQSLSISDGPPPSPPASPSATSSSALVPRGGGSGNATTLAQLLQSQQGGNGKPGELPNLGTYHPLLVEAWYAIGLNYLILGDWYTAMMWHERTTRMNEIVEGYPVFLPARSMSQADYVEIVSRMKKIVGQNRRVGPRPTAALSLPRGNGKPVLAIRDKEHEDDALTGSEGTIPTSRSNTPSSSEEDKDPDVGISATAKVSPAAERAGHSDGSDVDASDSSVTGTPLASSTSSDPTGKLPPRRPSGSDGTPGIKTGATSGSSSGSGAAPGGSAWSSSSSGNFRTYPLHTKRADNVLLWLQAFVVPLGEIIDHSPQGPAAGKKKSEGAGDDEDGEGQV</sequence>
<feature type="compositionally biased region" description="Polar residues" evidence="1">
    <location>
        <begin position="786"/>
        <end position="798"/>
    </location>
</feature>
<feature type="region of interest" description="Disordered" evidence="1">
    <location>
        <begin position="395"/>
        <end position="445"/>
    </location>
</feature>
<feature type="compositionally biased region" description="Polar residues" evidence="1">
    <location>
        <begin position="9"/>
        <end position="20"/>
    </location>
</feature>
<dbReference type="AlphaFoldDB" id="A0A139AHN1"/>
<evidence type="ECO:0000313" key="3">
    <source>
        <dbReference type="Proteomes" id="UP000070544"/>
    </source>
</evidence>
<feature type="region of interest" description="Disordered" evidence="1">
    <location>
        <begin position="723"/>
        <end position="843"/>
    </location>
</feature>
<organism evidence="2 3">
    <name type="scientific">Gonapodya prolifera (strain JEL478)</name>
    <name type="common">Monoblepharis prolifera</name>
    <dbReference type="NCBI Taxonomy" id="1344416"/>
    <lineage>
        <taxon>Eukaryota</taxon>
        <taxon>Fungi</taxon>
        <taxon>Fungi incertae sedis</taxon>
        <taxon>Chytridiomycota</taxon>
        <taxon>Chytridiomycota incertae sedis</taxon>
        <taxon>Monoblepharidomycetes</taxon>
        <taxon>Monoblepharidales</taxon>
        <taxon>Gonapodyaceae</taxon>
        <taxon>Gonapodya</taxon>
    </lineage>
</organism>
<feature type="compositionally biased region" description="Basic residues" evidence="1">
    <location>
        <begin position="395"/>
        <end position="404"/>
    </location>
</feature>
<keyword evidence="3" id="KW-1185">Reference proteome</keyword>
<dbReference type="SUPFAM" id="SSF48452">
    <property type="entry name" value="TPR-like"/>
    <property type="match status" value="1"/>
</dbReference>
<reference evidence="2 3" key="1">
    <citation type="journal article" date="2015" name="Genome Biol. Evol.">
        <title>Phylogenomic analyses indicate that early fungi evolved digesting cell walls of algal ancestors of land plants.</title>
        <authorList>
            <person name="Chang Y."/>
            <person name="Wang S."/>
            <person name="Sekimoto S."/>
            <person name="Aerts A.L."/>
            <person name="Choi C."/>
            <person name="Clum A."/>
            <person name="LaButti K.M."/>
            <person name="Lindquist E.A."/>
            <person name="Yee Ngan C."/>
            <person name="Ohm R.A."/>
            <person name="Salamov A.A."/>
            <person name="Grigoriev I.V."/>
            <person name="Spatafora J.W."/>
            <person name="Berbee M.L."/>
        </authorList>
    </citation>
    <scope>NUCLEOTIDE SEQUENCE [LARGE SCALE GENOMIC DNA]</scope>
    <source>
        <strain evidence="2 3">JEL478</strain>
    </source>
</reference>
<dbReference type="InterPro" id="IPR011990">
    <property type="entry name" value="TPR-like_helical_dom_sf"/>
</dbReference>
<protein>
    <submittedName>
        <fullName evidence="2">Uncharacterized protein</fullName>
    </submittedName>
</protein>
<evidence type="ECO:0000313" key="2">
    <source>
        <dbReference type="EMBL" id="KXS15923.1"/>
    </source>
</evidence>
<proteinExistence type="predicted"/>
<feature type="region of interest" description="Disordered" evidence="1">
    <location>
        <begin position="506"/>
        <end position="550"/>
    </location>
</feature>
<accession>A0A139AHN1</accession>
<dbReference type="OMA" id="MWHERTT"/>
<feature type="compositionally biased region" description="Acidic residues" evidence="1">
    <location>
        <begin position="890"/>
        <end position="900"/>
    </location>
</feature>
<evidence type="ECO:0000256" key="1">
    <source>
        <dbReference type="SAM" id="MobiDB-lite"/>
    </source>
</evidence>
<feature type="region of interest" description="Disordered" evidence="1">
    <location>
        <begin position="1"/>
        <end position="32"/>
    </location>
</feature>
<feature type="compositionally biased region" description="Low complexity" evidence="1">
    <location>
        <begin position="536"/>
        <end position="550"/>
    </location>
</feature>
<feature type="compositionally biased region" description="Basic and acidic residues" evidence="1">
    <location>
        <begin position="511"/>
        <end position="523"/>
    </location>
</feature>
<feature type="region of interest" description="Disordered" evidence="1">
    <location>
        <begin position="695"/>
        <end position="714"/>
    </location>
</feature>
<dbReference type="OrthoDB" id="420046at2759"/>
<dbReference type="EMBL" id="KQ965758">
    <property type="protein sequence ID" value="KXS15923.1"/>
    <property type="molecule type" value="Genomic_DNA"/>
</dbReference>
<gene>
    <name evidence="2" type="ORF">M427DRAFT_305302</name>
</gene>
<name>A0A139AHN1_GONPJ</name>
<dbReference type="STRING" id="1344416.A0A139AHN1"/>
<feature type="region of interest" description="Disordered" evidence="1">
    <location>
        <begin position="285"/>
        <end position="330"/>
    </location>
</feature>
<dbReference type="Proteomes" id="UP000070544">
    <property type="component" value="Unassembled WGS sequence"/>
</dbReference>